<dbReference type="Pfam" id="PF04050">
    <property type="entry name" value="Upf2"/>
    <property type="match status" value="1"/>
</dbReference>
<feature type="region of interest" description="Disordered" evidence="3">
    <location>
        <begin position="280"/>
        <end position="300"/>
    </location>
</feature>
<dbReference type="AlphaFoldDB" id="A0A7S0C6B6"/>
<gene>
    <name evidence="5" type="ORF">PINE0816_LOCUS10412</name>
</gene>
<dbReference type="EMBL" id="HBEL01022233">
    <property type="protein sequence ID" value="CAD8414279.1"/>
    <property type="molecule type" value="Transcribed_RNA"/>
</dbReference>
<evidence type="ECO:0000256" key="2">
    <source>
        <dbReference type="ARBA" id="ARBA00022490"/>
    </source>
</evidence>
<proteinExistence type="predicted"/>
<feature type="compositionally biased region" description="Acidic residues" evidence="3">
    <location>
        <begin position="168"/>
        <end position="178"/>
    </location>
</feature>
<feature type="region of interest" description="Disordered" evidence="3">
    <location>
        <begin position="601"/>
        <end position="642"/>
    </location>
</feature>
<dbReference type="PANTHER" id="PTHR12839">
    <property type="entry name" value="NONSENSE-MEDIATED MRNA DECAY PROTEIN 2 UP-FRAMESHIFT SUPPRESSOR 2"/>
    <property type="match status" value="1"/>
</dbReference>
<dbReference type="InterPro" id="IPR039762">
    <property type="entry name" value="Nmd2/UPF2"/>
</dbReference>
<feature type="compositionally biased region" description="Acidic residues" evidence="3">
    <location>
        <begin position="381"/>
        <end position="408"/>
    </location>
</feature>
<dbReference type="GO" id="GO:0035145">
    <property type="term" value="C:exon-exon junction complex"/>
    <property type="evidence" value="ECO:0007669"/>
    <property type="project" value="TreeGrafter"/>
</dbReference>
<keyword evidence="2" id="KW-0963">Cytoplasm</keyword>
<dbReference type="GO" id="GO:0005737">
    <property type="term" value="C:cytoplasm"/>
    <property type="evidence" value="ECO:0007669"/>
    <property type="project" value="UniProtKB-SubCell"/>
</dbReference>
<accession>A0A7S0C6B6</accession>
<feature type="compositionally biased region" description="Acidic residues" evidence="3">
    <location>
        <begin position="415"/>
        <end position="433"/>
    </location>
</feature>
<feature type="compositionally biased region" description="Basic and acidic residues" evidence="3">
    <location>
        <begin position="280"/>
        <end position="295"/>
    </location>
</feature>
<feature type="region of interest" description="Disordered" evidence="3">
    <location>
        <begin position="360"/>
        <end position="433"/>
    </location>
</feature>
<sequence length="642" mass="70924">MFMVRLDPNDSSVAFVAKQVQKLPWNDPNFRCSIVVKYMLKAGKGHYGAAGAISDVVLTMKRARPELAVRLIDSVLEELIHAIESPTFRDQQRYIGVARLLGFLHSRSIVPSSILLDMLYQFVNHGHEIPQALYDVSEKADTRGDGSFTNSAVIASSHTSTGITTSIPEDEELETENADEAKLEDKMEEVMNQPVVLAVSRHSKYDPRVPSTIDPLSSCMRIKLVCALLDTSGPSLVLQSKLQRFLTCFQRYLFTRNSIPAEVEFAILDTFDALESQLKETRKKEGSEKSSKTSSDRAGAGKEGFVRFNSWLDAHRATVEDEEEEALAEARAKERLLAQCGVVDMTPDIVEALDEIASDDELVDDAMSDSDDGHEDSISGSEEDSDSDVTELDEMSDSTTTDSEDDHDDVSMSDGSEDDDSGASEEEIDDEEELDEAAIQEAYIRQLEQEAFERELRKLTMDALEKGKVAARTGTGGKLADTMVHATHFVVKKGIDNTSDVFEETLTGNSVLGGGEGVNMKLLKRGHKGRVEAKQLVVPVETNLAKQASKQDDEAAREKDMLKARVLQYEAESSEQYSANLYIDQAKLQVIRNRPLSMEDIDRNFGSSSREHGGDRNRSTQGGRGGGREGGRGRGGRTLRMW</sequence>
<dbReference type="GO" id="GO:0000184">
    <property type="term" value="P:nuclear-transcribed mRNA catabolic process, nonsense-mediated decay"/>
    <property type="evidence" value="ECO:0007669"/>
    <property type="project" value="InterPro"/>
</dbReference>
<feature type="compositionally biased region" description="Acidic residues" evidence="3">
    <location>
        <begin position="360"/>
        <end position="374"/>
    </location>
</feature>
<dbReference type="Gene3D" id="1.25.40.180">
    <property type="match status" value="1"/>
</dbReference>
<dbReference type="SUPFAM" id="SSF48371">
    <property type="entry name" value="ARM repeat"/>
    <property type="match status" value="1"/>
</dbReference>
<organism evidence="5">
    <name type="scientific">Proboscia inermis</name>
    <dbReference type="NCBI Taxonomy" id="420281"/>
    <lineage>
        <taxon>Eukaryota</taxon>
        <taxon>Sar</taxon>
        <taxon>Stramenopiles</taxon>
        <taxon>Ochrophyta</taxon>
        <taxon>Bacillariophyta</taxon>
        <taxon>Coscinodiscophyceae</taxon>
        <taxon>Rhizosoleniophycidae</taxon>
        <taxon>Rhizosoleniales</taxon>
        <taxon>Rhizosoleniaceae</taxon>
        <taxon>Proboscia</taxon>
    </lineage>
</organism>
<feature type="domain" description="Up-frameshift suppressor 2 C-terminal" evidence="4">
    <location>
        <begin position="437"/>
        <end position="568"/>
    </location>
</feature>
<reference evidence="5" key="1">
    <citation type="submission" date="2021-01" db="EMBL/GenBank/DDBJ databases">
        <authorList>
            <person name="Corre E."/>
            <person name="Pelletier E."/>
            <person name="Niang G."/>
            <person name="Scheremetjew M."/>
            <person name="Finn R."/>
            <person name="Kale V."/>
            <person name="Holt S."/>
            <person name="Cochrane G."/>
            <person name="Meng A."/>
            <person name="Brown T."/>
            <person name="Cohen L."/>
        </authorList>
    </citation>
    <scope>NUCLEOTIDE SEQUENCE</scope>
    <source>
        <strain evidence="5">CCAP1064/1</strain>
    </source>
</reference>
<dbReference type="InterPro" id="IPR007193">
    <property type="entry name" value="Upf2/Nmd2_C"/>
</dbReference>
<name>A0A7S0C6B6_9STRA</name>
<dbReference type="InterPro" id="IPR016024">
    <property type="entry name" value="ARM-type_fold"/>
</dbReference>
<evidence type="ECO:0000313" key="5">
    <source>
        <dbReference type="EMBL" id="CAD8414279.1"/>
    </source>
</evidence>
<feature type="region of interest" description="Disordered" evidence="3">
    <location>
        <begin position="159"/>
        <end position="178"/>
    </location>
</feature>
<protein>
    <recommendedName>
        <fullName evidence="4">Up-frameshift suppressor 2 C-terminal domain-containing protein</fullName>
    </recommendedName>
</protein>
<evidence type="ECO:0000256" key="3">
    <source>
        <dbReference type="SAM" id="MobiDB-lite"/>
    </source>
</evidence>
<feature type="compositionally biased region" description="Basic and acidic residues" evidence="3">
    <location>
        <begin position="609"/>
        <end position="618"/>
    </location>
</feature>
<evidence type="ECO:0000256" key="1">
    <source>
        <dbReference type="ARBA" id="ARBA00004496"/>
    </source>
</evidence>
<comment type="subcellular location">
    <subcellularLocation>
        <location evidence="1">Cytoplasm</location>
    </subcellularLocation>
</comment>
<dbReference type="PANTHER" id="PTHR12839:SF7">
    <property type="entry name" value="REGULATOR OF NONSENSE TRANSCRIPTS 2"/>
    <property type="match status" value="1"/>
</dbReference>
<evidence type="ECO:0000259" key="4">
    <source>
        <dbReference type="Pfam" id="PF04050"/>
    </source>
</evidence>